<dbReference type="RefSeq" id="WP_238274519.1">
    <property type="nucleotide sequence ID" value="NZ_BPQR01000019.1"/>
</dbReference>
<evidence type="ECO:0000256" key="1">
    <source>
        <dbReference type="ARBA" id="ARBA00009521"/>
    </source>
</evidence>
<evidence type="ECO:0000256" key="9">
    <source>
        <dbReference type="ARBA" id="ARBA00023237"/>
    </source>
</evidence>
<sequence>MKLVKSLLLGTAAGLATVAGAQAADLPVKKAIPIEYVRVCGAYGAGFFYIPGTDTCLRVGGRARFEAGYMTEGTRNAAGAGDASQFRGLARINVDARTQTGYGTLRAFLRVEIASRTGQSKMSSGTQLRIANAFFATGQDSFGRVQEYVTADKAFVQFAGLTAGRASSFFDFYAHDFEIIGSTLGSDVPSTNLLAYTAKFGEGWSATLSMEDPNFRKNPLYSQAAGTAPGAGTASSLFVGTNAPTPVILARNAAGAVVAVGQIDAVERSRLPDFVGALRYDAAWGSAQVSAAVKDINTGGPLLTNANLFVAGPAAARIGTGAYYGSQTTYGWAVQGGLKVNAPFIAPGDALYLQGAYGEGASIYTGYTSFTGTYANQTAVYGGNPFNQWLADAVVNPNTGRVELSNSFTVVGSYLHYWSPQWRSAFFGSYGEMRFPNGVRTALAQIGTAGLANAAGTAYPTTNLITSAPGTAGFALSPVLRDTYQVVAGASLIWSPVKDLDIGAEAQYIRVGTLNGRVTNSDRSTTVGGLPLYPVTAQDTFQTRFRVQRDF</sequence>
<gene>
    <name evidence="11" type="ORF">AOPFMNJM_1160</name>
</gene>
<keyword evidence="5 10" id="KW-0732">Signal</keyword>
<evidence type="ECO:0000256" key="8">
    <source>
        <dbReference type="ARBA" id="ARBA00023136"/>
    </source>
</evidence>
<feature type="chain" id="PRO_5044970643" description="Porin" evidence="10">
    <location>
        <begin position="24"/>
        <end position="551"/>
    </location>
</feature>
<dbReference type="InterPro" id="IPR003684">
    <property type="entry name" value="Porin_alphabac"/>
</dbReference>
<feature type="signal peptide" evidence="10">
    <location>
        <begin position="1"/>
        <end position="23"/>
    </location>
</feature>
<evidence type="ECO:0000256" key="5">
    <source>
        <dbReference type="ARBA" id="ARBA00022729"/>
    </source>
</evidence>
<keyword evidence="8 10" id="KW-0472">Membrane</keyword>
<evidence type="ECO:0000256" key="3">
    <source>
        <dbReference type="ARBA" id="ARBA00022452"/>
    </source>
</evidence>
<evidence type="ECO:0000256" key="7">
    <source>
        <dbReference type="ARBA" id="ARBA00023114"/>
    </source>
</evidence>
<keyword evidence="7 10" id="KW-0626">Porin</keyword>
<keyword evidence="6 10" id="KW-0406">Ion transport</keyword>
<comment type="similarity">
    <text evidence="1 10">Belongs to the alphaproteobacteria porin family.</text>
</comment>
<dbReference type="Proteomes" id="UP001055102">
    <property type="component" value="Unassembled WGS sequence"/>
</dbReference>
<dbReference type="EMBL" id="BPQR01000019">
    <property type="protein sequence ID" value="GJE05854.1"/>
    <property type="molecule type" value="Genomic_DNA"/>
</dbReference>
<protein>
    <recommendedName>
        <fullName evidence="10">Porin</fullName>
    </recommendedName>
</protein>
<keyword evidence="3 10" id="KW-1134">Transmembrane beta strand</keyword>
<evidence type="ECO:0000313" key="11">
    <source>
        <dbReference type="EMBL" id="GJE05854.1"/>
    </source>
</evidence>
<comment type="function">
    <text evidence="10">Forms passive diffusion pores that allow small molecular weight hydrophilic materials across the outer membrane.</text>
</comment>
<evidence type="ECO:0000256" key="4">
    <source>
        <dbReference type="ARBA" id="ARBA00022692"/>
    </source>
</evidence>
<reference evidence="11" key="2">
    <citation type="submission" date="2021-08" db="EMBL/GenBank/DDBJ databases">
        <authorList>
            <person name="Tani A."/>
            <person name="Ola A."/>
            <person name="Ogura Y."/>
            <person name="Katsura K."/>
            <person name="Hayashi T."/>
        </authorList>
    </citation>
    <scope>NUCLEOTIDE SEQUENCE</scope>
    <source>
        <strain evidence="11">LMG 23639</strain>
    </source>
</reference>
<organism evidence="11 12">
    <name type="scientific">Methylobacterium jeotgali</name>
    <dbReference type="NCBI Taxonomy" id="381630"/>
    <lineage>
        <taxon>Bacteria</taxon>
        <taxon>Pseudomonadati</taxon>
        <taxon>Pseudomonadota</taxon>
        <taxon>Alphaproteobacteria</taxon>
        <taxon>Hyphomicrobiales</taxon>
        <taxon>Methylobacteriaceae</taxon>
        <taxon>Methylobacterium</taxon>
    </lineage>
</organism>
<keyword evidence="2 10" id="KW-0813">Transport</keyword>
<proteinExistence type="inferred from homology"/>
<name>A0ABQ4STP0_9HYPH</name>
<comment type="caution">
    <text evidence="11">The sequence shown here is derived from an EMBL/GenBank/DDBJ whole genome shotgun (WGS) entry which is preliminary data.</text>
</comment>
<keyword evidence="4 10" id="KW-0812">Transmembrane</keyword>
<comment type="subcellular location">
    <subcellularLocation>
        <location evidence="10">Cell outer membrane</location>
        <topology evidence="10">Multi-pass membrane protein</topology>
    </subcellularLocation>
</comment>
<evidence type="ECO:0000313" key="12">
    <source>
        <dbReference type="Proteomes" id="UP001055102"/>
    </source>
</evidence>
<dbReference type="Pfam" id="PF02530">
    <property type="entry name" value="Porin_2"/>
    <property type="match status" value="1"/>
</dbReference>
<comment type="domain">
    <text evidence="10">Consists of 16-stranded beta-barrel sheets, with large surface-exposed loops, that form a transmembrane pore at the center of each barrel. The pore is partially ocluded by a peptide loop that folds into the pore lumen.</text>
</comment>
<accession>A0ABQ4STP0</accession>
<reference evidence="11" key="1">
    <citation type="journal article" date="2021" name="Front. Microbiol.">
        <title>Comprehensive Comparative Genomics and Phenotyping of Methylobacterium Species.</title>
        <authorList>
            <person name="Alessa O."/>
            <person name="Ogura Y."/>
            <person name="Fujitani Y."/>
            <person name="Takami H."/>
            <person name="Hayashi T."/>
            <person name="Sahin N."/>
            <person name="Tani A."/>
        </authorList>
    </citation>
    <scope>NUCLEOTIDE SEQUENCE</scope>
    <source>
        <strain evidence="11">LMG 23639</strain>
    </source>
</reference>
<keyword evidence="9 10" id="KW-0998">Cell outer membrane</keyword>
<evidence type="ECO:0000256" key="10">
    <source>
        <dbReference type="RuleBase" id="RU364005"/>
    </source>
</evidence>
<keyword evidence="12" id="KW-1185">Reference proteome</keyword>
<evidence type="ECO:0000256" key="6">
    <source>
        <dbReference type="ARBA" id="ARBA00023065"/>
    </source>
</evidence>
<evidence type="ECO:0000256" key="2">
    <source>
        <dbReference type="ARBA" id="ARBA00022448"/>
    </source>
</evidence>